<sequence length="473" mass="51431">MSAWKHRVDGEESPYTPLGPFKLRLPFYHYRFELPDYLQGLLMCAVDLAAIPLMMQLLGMPFEAALAIVILNGLLYLMHHLLGDPVIPGWITPAIPLLMAYVSTFPEGVDRVHALIAFQMMLGALALGLGATGMASKVVRLIPSAIKAGVIMGAGLAAIVVVFDEGGRFEQYPFTIAIAVGVAFYLIFSRHFNQLKAKGGLWGAIGKLGIFPIIVLAIVVAPLFGEAPWPNVEWGFSQPDFALMFSEYTVFGVGLPPLTMFLTALPTVIAAYIVLFGDVLQSKALLEEADEKRQDEKIDYNPNRAHMIFGGRNFGMSIFGPDVVMCGPLWAAMHVVTVERYKQGKAAMNSIFGGSGSFRWGTNTGLLLLPIVSLVQPILGIALALTLLIQGYVSVRIGIMEARSQRDLGIAGIIAAMLVIKGATWAFAVGILLCALIYGKRFFSGEVDKTFVKDWDEALLPETDPEPVVALRK</sequence>
<protein>
    <recommendedName>
        <fullName evidence="4">Permease family protein</fullName>
    </recommendedName>
</protein>
<evidence type="ECO:0000313" key="2">
    <source>
        <dbReference type="EMBL" id="WGI24453.1"/>
    </source>
</evidence>
<organism evidence="2 3">
    <name type="scientific">Halomonas alkaliantarctica</name>
    <dbReference type="NCBI Taxonomy" id="232346"/>
    <lineage>
        <taxon>Bacteria</taxon>
        <taxon>Pseudomonadati</taxon>
        <taxon>Pseudomonadota</taxon>
        <taxon>Gammaproteobacteria</taxon>
        <taxon>Oceanospirillales</taxon>
        <taxon>Halomonadaceae</taxon>
        <taxon>Halomonas</taxon>
    </lineage>
</organism>
<feature type="transmembrane region" description="Helical" evidence="1">
    <location>
        <begin position="169"/>
        <end position="188"/>
    </location>
</feature>
<feature type="transmembrane region" description="Helical" evidence="1">
    <location>
        <begin position="144"/>
        <end position="163"/>
    </location>
</feature>
<dbReference type="Proteomes" id="UP001179830">
    <property type="component" value="Chromosome"/>
</dbReference>
<keyword evidence="1" id="KW-1133">Transmembrane helix</keyword>
<name>A0ABY8LM44_9GAMM</name>
<dbReference type="RefSeq" id="WP_280104253.1">
    <property type="nucleotide sequence ID" value="NZ_CP122961.1"/>
</dbReference>
<reference evidence="2" key="1">
    <citation type="submission" date="2023-04" db="EMBL/GenBank/DDBJ databases">
        <title>Complete genome sequence of Halomonas alkaliantarctica MSP3 isolated from marine sediment, Jeju Island.</title>
        <authorList>
            <person name="Park S.-J."/>
        </authorList>
    </citation>
    <scope>NUCLEOTIDE SEQUENCE</scope>
    <source>
        <strain evidence="2">MSP3</strain>
    </source>
</reference>
<keyword evidence="1" id="KW-0812">Transmembrane</keyword>
<accession>A0ABY8LM44</accession>
<keyword evidence="1" id="KW-0472">Membrane</keyword>
<gene>
    <name evidence="2" type="ORF">QEN58_14085</name>
</gene>
<feature type="transmembrane region" description="Helical" evidence="1">
    <location>
        <begin position="409"/>
        <end position="439"/>
    </location>
</feature>
<feature type="transmembrane region" description="Helical" evidence="1">
    <location>
        <begin position="248"/>
        <end position="275"/>
    </location>
</feature>
<evidence type="ECO:0000256" key="1">
    <source>
        <dbReference type="SAM" id="Phobius"/>
    </source>
</evidence>
<feature type="transmembrane region" description="Helical" evidence="1">
    <location>
        <begin position="366"/>
        <end position="389"/>
    </location>
</feature>
<feature type="transmembrane region" description="Helical" evidence="1">
    <location>
        <begin position="112"/>
        <end position="132"/>
    </location>
</feature>
<evidence type="ECO:0008006" key="4">
    <source>
        <dbReference type="Google" id="ProtNLM"/>
    </source>
</evidence>
<feature type="transmembrane region" description="Helical" evidence="1">
    <location>
        <begin position="62"/>
        <end position="82"/>
    </location>
</feature>
<proteinExistence type="predicted"/>
<evidence type="ECO:0000313" key="3">
    <source>
        <dbReference type="Proteomes" id="UP001179830"/>
    </source>
</evidence>
<keyword evidence="3" id="KW-1185">Reference proteome</keyword>
<feature type="transmembrane region" description="Helical" evidence="1">
    <location>
        <begin position="200"/>
        <end position="224"/>
    </location>
</feature>
<dbReference type="EMBL" id="CP122961">
    <property type="protein sequence ID" value="WGI24453.1"/>
    <property type="molecule type" value="Genomic_DNA"/>
</dbReference>